<feature type="signal peptide" evidence="2">
    <location>
        <begin position="1"/>
        <end position="26"/>
    </location>
</feature>
<feature type="region of interest" description="Disordered" evidence="1">
    <location>
        <begin position="49"/>
        <end position="86"/>
    </location>
</feature>
<dbReference type="Proteomes" id="UP000317243">
    <property type="component" value="Unassembled WGS sequence"/>
</dbReference>
<proteinExistence type="predicted"/>
<feature type="compositionally biased region" description="Basic and acidic residues" evidence="1">
    <location>
        <begin position="258"/>
        <end position="271"/>
    </location>
</feature>
<feature type="region of interest" description="Disordered" evidence="1">
    <location>
        <begin position="258"/>
        <end position="300"/>
    </location>
</feature>
<gene>
    <name evidence="3" type="ORF">KOR42_55380</name>
</gene>
<evidence type="ECO:0000256" key="1">
    <source>
        <dbReference type="SAM" id="MobiDB-lite"/>
    </source>
</evidence>
<feature type="chain" id="PRO_5022851638" description="Secretin/TonB short N-terminal domain-containing protein" evidence="2">
    <location>
        <begin position="27"/>
        <end position="300"/>
    </location>
</feature>
<keyword evidence="2" id="KW-0732">Signal</keyword>
<evidence type="ECO:0000256" key="2">
    <source>
        <dbReference type="SAM" id="SignalP"/>
    </source>
</evidence>
<organism evidence="3 4">
    <name type="scientific">Thalassoglobus neptunius</name>
    <dbReference type="NCBI Taxonomy" id="1938619"/>
    <lineage>
        <taxon>Bacteria</taxon>
        <taxon>Pseudomonadati</taxon>
        <taxon>Planctomycetota</taxon>
        <taxon>Planctomycetia</taxon>
        <taxon>Planctomycetales</taxon>
        <taxon>Planctomycetaceae</taxon>
        <taxon>Thalassoglobus</taxon>
    </lineage>
</organism>
<name>A0A5C5UV63_9PLAN</name>
<dbReference type="RefSeq" id="WP_197441630.1">
    <property type="nucleotide sequence ID" value="NZ_SIHI01000129.1"/>
</dbReference>
<evidence type="ECO:0000313" key="3">
    <source>
        <dbReference type="EMBL" id="TWT29255.1"/>
    </source>
</evidence>
<evidence type="ECO:0008006" key="5">
    <source>
        <dbReference type="Google" id="ProtNLM"/>
    </source>
</evidence>
<evidence type="ECO:0000313" key="4">
    <source>
        <dbReference type="Proteomes" id="UP000317243"/>
    </source>
</evidence>
<accession>A0A5C5UV63</accession>
<dbReference type="EMBL" id="SIHI01000129">
    <property type="protein sequence ID" value="TWT29255.1"/>
    <property type="molecule type" value="Genomic_DNA"/>
</dbReference>
<reference evidence="3 4" key="1">
    <citation type="submission" date="2019-02" db="EMBL/GenBank/DDBJ databases">
        <title>Deep-cultivation of Planctomycetes and their phenomic and genomic characterization uncovers novel biology.</title>
        <authorList>
            <person name="Wiegand S."/>
            <person name="Jogler M."/>
            <person name="Boedeker C."/>
            <person name="Pinto D."/>
            <person name="Vollmers J."/>
            <person name="Rivas-Marin E."/>
            <person name="Kohn T."/>
            <person name="Peeters S.H."/>
            <person name="Heuer A."/>
            <person name="Rast P."/>
            <person name="Oberbeckmann S."/>
            <person name="Bunk B."/>
            <person name="Jeske O."/>
            <person name="Meyerdierks A."/>
            <person name="Storesund J.E."/>
            <person name="Kallscheuer N."/>
            <person name="Luecker S."/>
            <person name="Lage O.M."/>
            <person name="Pohl T."/>
            <person name="Merkel B.J."/>
            <person name="Hornburger P."/>
            <person name="Mueller R.-W."/>
            <person name="Bruemmer F."/>
            <person name="Labrenz M."/>
            <person name="Spormann A.M."/>
            <person name="Op Den Camp H."/>
            <person name="Overmann J."/>
            <person name="Amann R."/>
            <person name="Jetten M.S.M."/>
            <person name="Mascher T."/>
            <person name="Medema M.H."/>
            <person name="Devos D.P."/>
            <person name="Kaster A.-K."/>
            <person name="Ovreas L."/>
            <person name="Rohde M."/>
            <person name="Galperin M.Y."/>
            <person name="Jogler C."/>
        </authorList>
    </citation>
    <scope>NUCLEOTIDE SEQUENCE [LARGE SCALE GENOMIC DNA]</scope>
    <source>
        <strain evidence="3 4">KOR42</strain>
    </source>
</reference>
<protein>
    <recommendedName>
        <fullName evidence="5">Secretin/TonB short N-terminal domain-containing protein</fullName>
    </recommendedName>
</protein>
<feature type="compositionally biased region" description="Gly residues" evidence="1">
    <location>
        <begin position="277"/>
        <end position="300"/>
    </location>
</feature>
<comment type="caution">
    <text evidence="3">The sequence shown here is derived from an EMBL/GenBank/DDBJ whole genome shotgun (WGS) entry which is preliminary data.</text>
</comment>
<keyword evidence="4" id="KW-1185">Reference proteome</keyword>
<sequence length="300" mass="32633" precursor="true">MRVFCKCMTFSMGILGLVIMSSQLEAQVEEIQLEEVRPPVIGTIVVPEEEQAQSDENPFGPSSVPDGTPGDSASGNDPTRENSDTLMSRQKIEEALQQSTLVDFIETPLGEIADYLSDVHQIPILFDHFELSNEGISTDDELTFNVSGVSLEDALTLSLESLNLGFVIKNNVVIITPKHLADEHYETRVYDVRGLYIDDPEALADVLIHTTGDNTWKEQGGNGDLSFIHSSFIVRQNRATHHEIRHLLDELRRNLKGHDDLPGWPKKERNGDSQSPEGGGLGSGFGGGGASTGGGGGGFF</sequence>
<dbReference type="AlphaFoldDB" id="A0A5C5UV63"/>